<dbReference type="EMBL" id="QFYQ01000001">
    <property type="protein sequence ID" value="RAK55006.1"/>
    <property type="molecule type" value="Genomic_DNA"/>
</dbReference>
<reference evidence="3" key="1">
    <citation type="submission" date="2018-05" db="EMBL/GenBank/DDBJ databases">
        <authorList>
            <person name="Li X."/>
        </authorList>
    </citation>
    <scope>NUCLEOTIDE SEQUENCE [LARGE SCALE GENOMIC DNA]</scope>
    <source>
        <strain evidence="3">LX32</strain>
    </source>
</reference>
<evidence type="ECO:0000313" key="2">
    <source>
        <dbReference type="EMBL" id="RAK55006.1"/>
    </source>
</evidence>
<dbReference type="Proteomes" id="UP000249254">
    <property type="component" value="Unassembled WGS sequence"/>
</dbReference>
<dbReference type="OrthoDB" id="7190928at2"/>
<organism evidence="2 3">
    <name type="scientific">Phenylobacterium soli</name>
    <dbReference type="NCBI Taxonomy" id="2170551"/>
    <lineage>
        <taxon>Bacteria</taxon>
        <taxon>Pseudomonadati</taxon>
        <taxon>Pseudomonadota</taxon>
        <taxon>Alphaproteobacteria</taxon>
        <taxon>Caulobacterales</taxon>
        <taxon>Caulobacteraceae</taxon>
        <taxon>Phenylobacterium</taxon>
    </lineage>
</organism>
<protein>
    <submittedName>
        <fullName evidence="2">Uncharacterized protein</fullName>
    </submittedName>
</protein>
<dbReference type="RefSeq" id="WP_111528756.1">
    <property type="nucleotide sequence ID" value="NZ_JBHRSG010000003.1"/>
</dbReference>
<gene>
    <name evidence="2" type="ORF">DJ017_10945</name>
</gene>
<accession>A0A328ALY3</accession>
<evidence type="ECO:0000256" key="1">
    <source>
        <dbReference type="SAM" id="MobiDB-lite"/>
    </source>
</evidence>
<proteinExistence type="predicted"/>
<sequence>MSLQGPACFGYRLSRGEGEWRWTAFDGEGRVSAQGRAQSRAMAAACVIRALAEKALAENASADNAPAEDGARPAAQEGRAA</sequence>
<feature type="region of interest" description="Disordered" evidence="1">
    <location>
        <begin position="59"/>
        <end position="81"/>
    </location>
</feature>
<comment type="caution">
    <text evidence="2">The sequence shown here is derived from an EMBL/GenBank/DDBJ whole genome shotgun (WGS) entry which is preliminary data.</text>
</comment>
<name>A0A328ALY3_9CAUL</name>
<evidence type="ECO:0000313" key="3">
    <source>
        <dbReference type="Proteomes" id="UP000249254"/>
    </source>
</evidence>
<keyword evidence="3" id="KW-1185">Reference proteome</keyword>
<dbReference type="AlphaFoldDB" id="A0A328ALY3"/>